<keyword evidence="2" id="KW-1185">Reference proteome</keyword>
<gene>
    <name evidence="1" type="ORF">MTR67_050342</name>
</gene>
<evidence type="ECO:0000313" key="2">
    <source>
        <dbReference type="Proteomes" id="UP001234989"/>
    </source>
</evidence>
<dbReference type="PANTHER" id="PTHR34936:SF7">
    <property type="entry name" value="NADH-UBIQUINONE OXIDOREDUCTASE CHAIN 5"/>
    <property type="match status" value="1"/>
</dbReference>
<reference evidence="1" key="1">
    <citation type="submission" date="2023-08" db="EMBL/GenBank/DDBJ databases">
        <title>A de novo genome assembly of Solanum verrucosum Schlechtendal, a Mexican diploid species geographically isolated from the other diploid A-genome species in potato relatives.</title>
        <authorList>
            <person name="Hosaka K."/>
        </authorList>
    </citation>
    <scope>NUCLEOTIDE SEQUENCE</scope>
    <source>
        <tissue evidence="1">Young leaves</tissue>
    </source>
</reference>
<proteinExistence type="predicted"/>
<dbReference type="Proteomes" id="UP001234989">
    <property type="component" value="Chromosome 12"/>
</dbReference>
<dbReference type="AlphaFoldDB" id="A0AAF0ZY88"/>
<accession>A0AAF0ZY88</accession>
<protein>
    <submittedName>
        <fullName evidence="1">Uncharacterized protein</fullName>
    </submittedName>
</protein>
<dbReference type="EMBL" id="CP133623">
    <property type="protein sequence ID" value="WMV56957.1"/>
    <property type="molecule type" value="Genomic_DNA"/>
</dbReference>
<name>A0AAF0ZY88_SOLVR</name>
<sequence length="233" mass="26149">MITRSKLAEQLREYQIRSKHDWASVSFFSSTSNLTSSSIFMFYEIVVELILVRIGFDLRGNNLSTSQGRGYTLPSPDLTCGIRLGILLLLLFSSSRGSIGNNVSTFRVGVRSGYTYLPQTALCRITFEYTFSCAFSYFFSSLMQGGCCHLCDMGTSYFSFPGFLCRITVLQASKACFYFSMCDLAIAFMHENSKASKISAEKEAKDASPIIHVERCRMQELFYNGGQTLFPVN</sequence>
<evidence type="ECO:0000313" key="1">
    <source>
        <dbReference type="EMBL" id="WMV56957.1"/>
    </source>
</evidence>
<dbReference type="PANTHER" id="PTHR34936">
    <property type="entry name" value="EXPRESSED PROTEIN"/>
    <property type="match status" value="1"/>
</dbReference>
<organism evidence="1 2">
    <name type="scientific">Solanum verrucosum</name>
    <dbReference type="NCBI Taxonomy" id="315347"/>
    <lineage>
        <taxon>Eukaryota</taxon>
        <taxon>Viridiplantae</taxon>
        <taxon>Streptophyta</taxon>
        <taxon>Embryophyta</taxon>
        <taxon>Tracheophyta</taxon>
        <taxon>Spermatophyta</taxon>
        <taxon>Magnoliopsida</taxon>
        <taxon>eudicotyledons</taxon>
        <taxon>Gunneridae</taxon>
        <taxon>Pentapetalae</taxon>
        <taxon>asterids</taxon>
        <taxon>lamiids</taxon>
        <taxon>Solanales</taxon>
        <taxon>Solanaceae</taxon>
        <taxon>Solanoideae</taxon>
        <taxon>Solaneae</taxon>
        <taxon>Solanum</taxon>
    </lineage>
</organism>